<dbReference type="Pfam" id="PF01098">
    <property type="entry name" value="FTSW_RODA_SPOVE"/>
    <property type="match status" value="1"/>
</dbReference>
<feature type="transmembrane region" description="Helical" evidence="6">
    <location>
        <begin position="173"/>
        <end position="191"/>
    </location>
</feature>
<dbReference type="GO" id="GO:0008360">
    <property type="term" value="P:regulation of cell shape"/>
    <property type="evidence" value="ECO:0007669"/>
    <property type="project" value="UniProtKB-KW"/>
</dbReference>
<comment type="caution">
    <text evidence="7">The sequence shown here is derived from an EMBL/GenBank/DDBJ whole genome shotgun (WGS) entry which is preliminary data.</text>
</comment>
<dbReference type="GO" id="GO:0015648">
    <property type="term" value="F:lipid-linked peptidoglycan transporter activity"/>
    <property type="evidence" value="ECO:0007669"/>
    <property type="project" value="TreeGrafter"/>
</dbReference>
<keyword evidence="4 6" id="KW-1133">Transmembrane helix</keyword>
<evidence type="ECO:0000256" key="6">
    <source>
        <dbReference type="SAM" id="Phobius"/>
    </source>
</evidence>
<feature type="transmembrane region" description="Helical" evidence="6">
    <location>
        <begin position="12"/>
        <end position="32"/>
    </location>
</feature>
<evidence type="ECO:0000256" key="1">
    <source>
        <dbReference type="ARBA" id="ARBA00004141"/>
    </source>
</evidence>
<feature type="transmembrane region" description="Helical" evidence="6">
    <location>
        <begin position="324"/>
        <end position="345"/>
    </location>
</feature>
<proteinExistence type="predicted"/>
<accession>A0A0G0QN34</accession>
<evidence type="ECO:0000313" key="8">
    <source>
        <dbReference type="Proteomes" id="UP000034246"/>
    </source>
</evidence>
<dbReference type="InterPro" id="IPR001182">
    <property type="entry name" value="FtsW/RodA"/>
</dbReference>
<reference evidence="7 8" key="1">
    <citation type="journal article" date="2015" name="Nature">
        <title>rRNA introns, odd ribosomes, and small enigmatic genomes across a large radiation of phyla.</title>
        <authorList>
            <person name="Brown C.T."/>
            <person name="Hug L.A."/>
            <person name="Thomas B.C."/>
            <person name="Sharon I."/>
            <person name="Castelle C.J."/>
            <person name="Singh A."/>
            <person name="Wilkins M.J."/>
            <person name="Williams K.H."/>
            <person name="Banfield J.F."/>
        </authorList>
    </citation>
    <scope>NUCLEOTIDE SEQUENCE [LARGE SCALE GENOMIC DNA]</scope>
</reference>
<keyword evidence="2 6" id="KW-0812">Transmembrane</keyword>
<evidence type="ECO:0000256" key="4">
    <source>
        <dbReference type="ARBA" id="ARBA00022989"/>
    </source>
</evidence>
<organism evidence="7 8">
    <name type="scientific">Candidatus Woesebacteria bacterium GW2011_GWA1_39_21</name>
    <dbReference type="NCBI Taxonomy" id="1618550"/>
    <lineage>
        <taxon>Bacteria</taxon>
        <taxon>Candidatus Woeseibacteriota</taxon>
    </lineage>
</organism>
<dbReference type="GO" id="GO:0032153">
    <property type="term" value="C:cell division site"/>
    <property type="evidence" value="ECO:0007669"/>
    <property type="project" value="TreeGrafter"/>
</dbReference>
<dbReference type="STRING" id="1618550.UT39_C0003G0059"/>
<feature type="transmembrane region" description="Helical" evidence="6">
    <location>
        <begin position="260"/>
        <end position="279"/>
    </location>
</feature>
<comment type="subcellular location">
    <subcellularLocation>
        <location evidence="1">Membrane</location>
        <topology evidence="1">Multi-pass membrane protein</topology>
    </subcellularLocation>
</comment>
<evidence type="ECO:0000256" key="2">
    <source>
        <dbReference type="ARBA" id="ARBA00022692"/>
    </source>
</evidence>
<dbReference type="Proteomes" id="UP000034246">
    <property type="component" value="Unassembled WGS sequence"/>
</dbReference>
<evidence type="ECO:0000256" key="5">
    <source>
        <dbReference type="ARBA" id="ARBA00023136"/>
    </source>
</evidence>
<feature type="transmembrane region" description="Helical" evidence="6">
    <location>
        <begin position="291"/>
        <end position="312"/>
    </location>
</feature>
<dbReference type="GO" id="GO:0051301">
    <property type="term" value="P:cell division"/>
    <property type="evidence" value="ECO:0007669"/>
    <property type="project" value="InterPro"/>
</dbReference>
<feature type="transmembrane region" description="Helical" evidence="6">
    <location>
        <begin position="151"/>
        <end position="168"/>
    </location>
</feature>
<dbReference type="GO" id="GO:0005886">
    <property type="term" value="C:plasma membrane"/>
    <property type="evidence" value="ECO:0007669"/>
    <property type="project" value="TreeGrafter"/>
</dbReference>
<feature type="transmembrane region" description="Helical" evidence="6">
    <location>
        <begin position="38"/>
        <end position="57"/>
    </location>
</feature>
<dbReference type="PROSITE" id="PS00428">
    <property type="entry name" value="FTSW_RODA_SPOVE"/>
    <property type="match status" value="1"/>
</dbReference>
<dbReference type="InterPro" id="IPR018365">
    <property type="entry name" value="Cell_cycle_FtsW-rel_CS"/>
</dbReference>
<sequence length="355" mass="39097">MKFFPKPFLQEPIVIFCALVLLTTGVFILNSLSPDLFPQYYIYILVALSVFYLLYLFGFDIVKYFTTHLYVFSIVLLVLTLVIGRVTRGAVRWIPLGDYSFQASEVVRPFLLLFFAQRLSGVRKSIAKIAKLGLLAMLPVLLIAIQPSFGVALLTTIGISVIFAFKLLRGKSFIAILFIVLLGVPLVWTFFKPYQRERISNFFIYESDPSGSGYNTIQSIISTGSGGLLGRGFKKGFQTQLRYLPEKHTDFVFAGISEELGFVGASIVLAALFILYFRIISLACNSDDEAYTLFAIGSVVVLIGETVINVGMNLGLLPITGIPLPLVSAGGSSLLSSFITLSLIMSGKSVKKVLR</sequence>
<dbReference type="PANTHER" id="PTHR30474">
    <property type="entry name" value="CELL CYCLE PROTEIN"/>
    <property type="match status" value="1"/>
</dbReference>
<feature type="transmembrane region" description="Helical" evidence="6">
    <location>
        <begin position="69"/>
        <end position="87"/>
    </location>
</feature>
<protein>
    <submittedName>
        <fullName evidence="7">Rod shape-determining protein</fullName>
    </submittedName>
</protein>
<gene>
    <name evidence="7" type="ORF">UT39_C0003G0059</name>
</gene>
<dbReference type="EMBL" id="LBWP01000003">
    <property type="protein sequence ID" value="KKR11790.1"/>
    <property type="molecule type" value="Genomic_DNA"/>
</dbReference>
<name>A0A0G0QN34_9BACT</name>
<keyword evidence="5 6" id="KW-0472">Membrane</keyword>
<dbReference type="AlphaFoldDB" id="A0A0G0QN34"/>
<keyword evidence="3" id="KW-0133">Cell shape</keyword>
<dbReference type="PATRIC" id="fig|1618550.3.peg.289"/>
<evidence type="ECO:0000256" key="3">
    <source>
        <dbReference type="ARBA" id="ARBA00022960"/>
    </source>
</evidence>
<evidence type="ECO:0000313" key="7">
    <source>
        <dbReference type="EMBL" id="KKR11790.1"/>
    </source>
</evidence>